<dbReference type="EMBL" id="CAXLJL010000600">
    <property type="protein sequence ID" value="CAL5139357.1"/>
    <property type="molecule type" value="Genomic_DNA"/>
</dbReference>
<dbReference type="InterPro" id="IPR036322">
    <property type="entry name" value="WD40_repeat_dom_sf"/>
</dbReference>
<evidence type="ECO:0000256" key="5">
    <source>
        <dbReference type="ARBA" id="ARBA00022737"/>
    </source>
</evidence>
<dbReference type="Proteomes" id="UP001497525">
    <property type="component" value="Unassembled WGS sequence"/>
</dbReference>
<dbReference type="InterPro" id="IPR051973">
    <property type="entry name" value="tRNA_Anticodon_Mtase-Reg"/>
</dbReference>
<organism evidence="6 7">
    <name type="scientific">Calicophoron daubneyi</name>
    <name type="common">Rumen fluke</name>
    <name type="synonym">Paramphistomum daubneyi</name>
    <dbReference type="NCBI Taxonomy" id="300641"/>
    <lineage>
        <taxon>Eukaryota</taxon>
        <taxon>Metazoa</taxon>
        <taxon>Spiralia</taxon>
        <taxon>Lophotrochozoa</taxon>
        <taxon>Platyhelminthes</taxon>
        <taxon>Trematoda</taxon>
        <taxon>Digenea</taxon>
        <taxon>Plagiorchiida</taxon>
        <taxon>Pronocephalata</taxon>
        <taxon>Paramphistomoidea</taxon>
        <taxon>Paramphistomidae</taxon>
        <taxon>Calicophoron</taxon>
    </lineage>
</organism>
<evidence type="ECO:0008006" key="8">
    <source>
        <dbReference type="Google" id="ProtNLM"/>
    </source>
</evidence>
<evidence type="ECO:0000313" key="7">
    <source>
        <dbReference type="Proteomes" id="UP001497525"/>
    </source>
</evidence>
<dbReference type="GO" id="GO:0030488">
    <property type="term" value="P:tRNA methylation"/>
    <property type="evidence" value="ECO:0007669"/>
    <property type="project" value="TreeGrafter"/>
</dbReference>
<dbReference type="PANTHER" id="PTHR14344:SF3">
    <property type="entry name" value="WD REPEAT-CONTAINING PROTEIN 6"/>
    <property type="match status" value="1"/>
</dbReference>
<evidence type="ECO:0000313" key="6">
    <source>
        <dbReference type="EMBL" id="CAL5139357.1"/>
    </source>
</evidence>
<dbReference type="Gene3D" id="2.130.10.10">
    <property type="entry name" value="YVTN repeat-like/Quinoprotein amine dehydrogenase"/>
    <property type="match status" value="1"/>
</dbReference>
<comment type="subcellular location">
    <subcellularLocation>
        <location evidence="1">Cytoplasm</location>
    </subcellularLocation>
</comment>
<comment type="caution">
    <text evidence="6">The sequence shown here is derived from an EMBL/GenBank/DDBJ whole genome shotgun (WGS) entry which is preliminary data.</text>
</comment>
<dbReference type="PANTHER" id="PTHR14344">
    <property type="entry name" value="WD REPEAT PROTEIN"/>
    <property type="match status" value="1"/>
</dbReference>
<sequence length="850" mass="93786">MQEKILCTLTLKKFVTIHNIVAQKISSNDEFLVGVGGNRFRAGFRLSSEYQLFTLFEDYDCDSIVCSSLEWNGGNSAWFGFLTAHSVLSLQEITCPEGTRKETVVTGLSPITCHSGVIITELSVKSPGWVVLAGSTFGKIDIYSSIQTVGDPGNGVMFHVETHSGLSSQKGTIYSLSSCYLPSSHCLRLASAAEDRSVNVWTHEMKTSKPSRTDYIGPWELLFVLNDGGLNSSIIFEARVWKVCVSTCGLLTTGEDCRVVWYPWDSSEGIQIITGAHRGRNIWSCDMLVSDNADYSPLLVTGGNDGAICVHLLRPSQTRGAHEFSRIFSPEQLTMQEMTEFQLSTTQENLRTSNLVDFPRCMFFGPTGRLFYLTDLGYIYTCEFDPVTNAVGNQTSVEILFWPRSFSGGIHSNQCEVKSHANEVILADQLLSADSPFWCLKVFHGYITCSTSSCHHLVAIGDRQGRMGLFELFDEKPFMVCTCMFDLGQKVMKLIWVSATQLLVGLQSKPAVVFTLQNAGSLKAFHDSTVYLQLPPGPEMRWVSAGICVPAQQTPACFDSQVDTKKAVSNLLVLGTRDGGLYTFSLPAAVEDVFIRTPAWSLENCHGHGGCTAVTLVPRTAHPPIILSAGRTHGEIRRWALCVNGSLVLLGVTPSSENLTWVDRFYAASDGRLFALGFQSVNFKVYELTHGSDLHFTTEYLANDSSSFTVNCAGGNRCWDLWISSPQVMERRKLIVTNEESTEAQAYVGEICVQPCYGETALLAVINRRGVTIHGDRLRHHKLIGRSDGVVRLEPSLHGRDVNCCLLFTVPRCLGGVGRERTLFCLAGSEDTLLSSWSLQLDEKAYVRCL</sequence>
<dbReference type="AlphaFoldDB" id="A0AAV2TVG9"/>
<accession>A0AAV2TVG9</accession>
<keyword evidence="2" id="KW-0963">Cytoplasm</keyword>
<reference evidence="6" key="1">
    <citation type="submission" date="2024-06" db="EMBL/GenBank/DDBJ databases">
        <authorList>
            <person name="Liu X."/>
            <person name="Lenzi L."/>
            <person name="Haldenby T S."/>
            <person name="Uol C."/>
        </authorList>
    </citation>
    <scope>NUCLEOTIDE SEQUENCE</scope>
</reference>
<proteinExistence type="predicted"/>
<evidence type="ECO:0000256" key="2">
    <source>
        <dbReference type="ARBA" id="ARBA00022490"/>
    </source>
</evidence>
<dbReference type="GO" id="GO:0005737">
    <property type="term" value="C:cytoplasm"/>
    <property type="evidence" value="ECO:0007669"/>
    <property type="project" value="UniProtKB-SubCell"/>
</dbReference>
<dbReference type="InterPro" id="IPR015943">
    <property type="entry name" value="WD40/YVTN_repeat-like_dom_sf"/>
</dbReference>
<name>A0AAV2TVG9_CALDB</name>
<keyword evidence="5" id="KW-0677">Repeat</keyword>
<gene>
    <name evidence="6" type="ORF">CDAUBV1_LOCUS14386</name>
</gene>
<evidence type="ECO:0000256" key="4">
    <source>
        <dbReference type="ARBA" id="ARBA00022694"/>
    </source>
</evidence>
<dbReference type="SUPFAM" id="SSF50978">
    <property type="entry name" value="WD40 repeat-like"/>
    <property type="match status" value="2"/>
</dbReference>
<evidence type="ECO:0000256" key="1">
    <source>
        <dbReference type="ARBA" id="ARBA00004496"/>
    </source>
</evidence>
<keyword evidence="4" id="KW-0819">tRNA processing</keyword>
<keyword evidence="3" id="KW-0853">WD repeat</keyword>
<evidence type="ECO:0000256" key="3">
    <source>
        <dbReference type="ARBA" id="ARBA00022574"/>
    </source>
</evidence>
<protein>
    <recommendedName>
        <fullName evidence="8">WD repeat-containing protein 6</fullName>
    </recommendedName>
</protein>